<proteinExistence type="predicted"/>
<name>A0ABM6HIH2_9ACTN</name>
<dbReference type="EMBL" id="CP019458">
    <property type="protein sequence ID" value="AQA13763.1"/>
    <property type="molecule type" value="Genomic_DNA"/>
</dbReference>
<evidence type="ECO:0000313" key="1">
    <source>
        <dbReference type="EMBL" id="AQA13763.1"/>
    </source>
</evidence>
<evidence type="ECO:0000313" key="2">
    <source>
        <dbReference type="Proteomes" id="UP000187851"/>
    </source>
</evidence>
<protein>
    <submittedName>
        <fullName evidence="1">Uncharacterized protein</fullName>
    </submittedName>
</protein>
<sequence>MRSCQTALQPGVVIVGFYYDVESGRKDLAARGRGRGHECFDIPVPRDGGIQDLLTVAESGIEPHLVSWSP</sequence>
<gene>
    <name evidence="1" type="ORF">BV401_28395</name>
</gene>
<organism evidence="1 2">
    <name type="scientific">Streptomyces autolyticus</name>
    <dbReference type="NCBI Taxonomy" id="75293"/>
    <lineage>
        <taxon>Bacteria</taxon>
        <taxon>Bacillati</taxon>
        <taxon>Actinomycetota</taxon>
        <taxon>Actinomycetes</taxon>
        <taxon>Kitasatosporales</taxon>
        <taxon>Streptomycetaceae</taxon>
        <taxon>Streptomyces</taxon>
    </lineage>
</organism>
<dbReference type="Proteomes" id="UP000187851">
    <property type="component" value="Chromosome"/>
</dbReference>
<keyword evidence="2" id="KW-1185">Reference proteome</keyword>
<accession>A0ABM6HIH2</accession>
<reference evidence="1 2" key="1">
    <citation type="journal article" date="2017" name="J. Biotechnol.">
        <title>The complete genome sequence of Streptomyces autolyticus CGMCC 0516, the producer of geldanamycin, autolytimycin, reblastatin and elaiophylin.</title>
        <authorList>
            <person name="Yin M."/>
            <person name="Jiang M."/>
            <person name="Ren Z."/>
            <person name="Dong Y."/>
            <person name="Lu T."/>
        </authorList>
    </citation>
    <scope>NUCLEOTIDE SEQUENCE [LARGE SCALE GENOMIC DNA]</scope>
    <source>
        <strain evidence="1 2">CGMCC0516</strain>
    </source>
</reference>